<dbReference type="EMBL" id="BK015840">
    <property type="protein sequence ID" value="DAE27557.1"/>
    <property type="molecule type" value="Genomic_DNA"/>
</dbReference>
<reference evidence="1" key="1">
    <citation type="journal article" date="2021" name="Proc. Natl. Acad. Sci. U.S.A.">
        <title>A Catalog of Tens of Thousands of Viruses from Human Metagenomes Reveals Hidden Associations with Chronic Diseases.</title>
        <authorList>
            <person name="Tisza M.J."/>
            <person name="Buck C.B."/>
        </authorList>
    </citation>
    <scope>NUCLEOTIDE SEQUENCE</scope>
    <source>
        <strain evidence="1">Ct1Uu26</strain>
    </source>
</reference>
<evidence type="ECO:0000313" key="1">
    <source>
        <dbReference type="EMBL" id="DAE27557.1"/>
    </source>
</evidence>
<name>A0A8S5R927_9VIRU</name>
<protein>
    <submittedName>
        <fullName evidence="1">Uncharacterized protein</fullName>
    </submittedName>
</protein>
<accession>A0A8S5R927</accession>
<organism evidence="1">
    <name type="scientific">virus sp. ct1Uu26</name>
    <dbReference type="NCBI Taxonomy" id="2826789"/>
    <lineage>
        <taxon>Viruses</taxon>
    </lineage>
</organism>
<proteinExistence type="predicted"/>
<sequence>MRFKQKKDKILTNRSYYQPSGNVSWETPDGYDHGGLKSEKITKILADFPTFEERSTMHEILERTRQDWVNMFPEFARACEMCKQIQYYILLK</sequence>